<evidence type="ECO:0000313" key="2">
    <source>
        <dbReference type="Proteomes" id="UP000626844"/>
    </source>
</evidence>
<proteinExistence type="predicted"/>
<organism evidence="1 2">
    <name type="scientific">Metabacillus arenae</name>
    <dbReference type="NCBI Taxonomy" id="2771434"/>
    <lineage>
        <taxon>Bacteria</taxon>
        <taxon>Bacillati</taxon>
        <taxon>Bacillota</taxon>
        <taxon>Bacilli</taxon>
        <taxon>Bacillales</taxon>
        <taxon>Bacillaceae</taxon>
        <taxon>Metabacillus</taxon>
    </lineage>
</organism>
<evidence type="ECO:0000313" key="1">
    <source>
        <dbReference type="EMBL" id="MBD1380693.1"/>
    </source>
</evidence>
<accession>A0A926NIM3</accession>
<name>A0A926NIM3_9BACI</name>
<reference evidence="1" key="1">
    <citation type="submission" date="2020-09" db="EMBL/GenBank/DDBJ databases">
        <title>A novel bacterium of genus Bacillus, isolated from South China Sea.</title>
        <authorList>
            <person name="Huang H."/>
            <person name="Mo K."/>
            <person name="Hu Y."/>
        </authorList>
    </citation>
    <scope>NUCLEOTIDE SEQUENCE</scope>
    <source>
        <strain evidence="1">IB182487</strain>
    </source>
</reference>
<dbReference type="EMBL" id="JACXAI010000011">
    <property type="protein sequence ID" value="MBD1380693.1"/>
    <property type="molecule type" value="Genomic_DNA"/>
</dbReference>
<sequence length="56" mass="6197">MGFKRIKDELTRLSITCVLSILNLLNLRIDPAAGQNLTFTSIENDLNVNFESSADA</sequence>
<dbReference type="RefSeq" id="WP_191158284.1">
    <property type="nucleotide sequence ID" value="NZ_JACXAI010000011.1"/>
</dbReference>
<protein>
    <submittedName>
        <fullName evidence="1">Uncharacterized protein</fullName>
    </submittedName>
</protein>
<comment type="caution">
    <text evidence="1">The sequence shown here is derived from an EMBL/GenBank/DDBJ whole genome shotgun (WGS) entry which is preliminary data.</text>
</comment>
<dbReference type="Proteomes" id="UP000626844">
    <property type="component" value="Unassembled WGS sequence"/>
</dbReference>
<dbReference type="AlphaFoldDB" id="A0A926NIM3"/>
<gene>
    <name evidence="1" type="ORF">IC621_10675</name>
</gene>
<keyword evidence="2" id="KW-1185">Reference proteome</keyword>